<dbReference type="InterPro" id="IPR057710">
    <property type="entry name" value="DUF7950"/>
</dbReference>
<protein>
    <recommendedName>
        <fullName evidence="2">DUF7950 domain-containing protein</fullName>
    </recommendedName>
</protein>
<sequence length="271" mass="29584">MKANEIMARFRRIAPKPVLASPPTAAVDQSQQRRSGKRGARDLVPAPADKRLRGAPCYPFPPYRALPWTSPLEATPVASSRCLFPGDRDGDLLRKPQAPKVIVPRPARPVRTTICVDASSVTGANSVKLPACRMTAEQLEAEIERDALPAVISGPGDRVIRANDAYKALVGQPVCPWLDSVPDDSCAGASRRINGEVVLDVRWFTSTETIRSSAGGTFSCSSRISWERNGTLTSVAMPCDVMRFDCGSGDHRFVWRFDTYRISKGTVKTEN</sequence>
<dbReference type="AlphaFoldDB" id="A0A3B6KDY4"/>
<dbReference type="Pfam" id="PF25821">
    <property type="entry name" value="DUF7950"/>
    <property type="match status" value="1"/>
</dbReference>
<dbReference type="Gramene" id="TraesCLE_scaffold_083105_01G000100.1">
    <property type="protein sequence ID" value="TraesCLE_scaffold_083105_01G000100.1"/>
    <property type="gene ID" value="TraesCLE_scaffold_083105_01G000100"/>
</dbReference>
<reference evidence="3" key="2">
    <citation type="submission" date="2018-10" db="UniProtKB">
        <authorList>
            <consortium name="EnsemblPlants"/>
        </authorList>
    </citation>
    <scope>IDENTIFICATION</scope>
</reference>
<evidence type="ECO:0000313" key="4">
    <source>
        <dbReference type="Proteomes" id="UP000019116"/>
    </source>
</evidence>
<dbReference type="Proteomes" id="UP000019116">
    <property type="component" value="Chromosome 5A"/>
</dbReference>
<dbReference type="OrthoDB" id="1922150at2759"/>
<reference evidence="3" key="1">
    <citation type="submission" date="2018-08" db="EMBL/GenBank/DDBJ databases">
        <authorList>
            <person name="Rossello M."/>
        </authorList>
    </citation>
    <scope>NUCLEOTIDE SEQUENCE [LARGE SCALE GENOMIC DNA]</scope>
    <source>
        <strain evidence="3">cv. Chinese Spring</strain>
    </source>
</reference>
<dbReference type="Gramene" id="TraesROB_scaffold_071714_01G000100.1">
    <property type="protein sequence ID" value="TraesROB_scaffold_071714_01G000100.1"/>
    <property type="gene ID" value="TraesROB_scaffold_071714_01G000100"/>
</dbReference>
<keyword evidence="4" id="KW-1185">Reference proteome</keyword>
<name>A0A3B6KDY4_WHEAT</name>
<feature type="domain" description="DUF7950" evidence="2">
    <location>
        <begin position="120"/>
        <end position="259"/>
    </location>
</feature>
<dbReference type="STRING" id="4565.A0A3B6KDY4"/>
<feature type="region of interest" description="Disordered" evidence="1">
    <location>
        <begin position="18"/>
        <end position="46"/>
    </location>
</feature>
<dbReference type="PANTHER" id="PTHR33595">
    <property type="entry name" value="VON WILLEBRAND FACTOR A DOMAIN PROTEIN"/>
    <property type="match status" value="1"/>
</dbReference>
<evidence type="ECO:0000256" key="1">
    <source>
        <dbReference type="SAM" id="MobiDB-lite"/>
    </source>
</evidence>
<dbReference type="Gramene" id="TraesWEE_scaffold_076894_01G000100.1">
    <property type="protein sequence ID" value="TraesWEE_scaffold_076894_01G000100.1"/>
    <property type="gene ID" value="TraesWEE_scaffold_076894_01G000100"/>
</dbReference>
<dbReference type="PANTHER" id="PTHR33595:SF19">
    <property type="entry name" value="IG-LIKE DOMAIN-CONTAINING PROTEIN"/>
    <property type="match status" value="1"/>
</dbReference>
<dbReference type="OMA" id="FPCTARI"/>
<dbReference type="EnsemblPlants" id="TraesCS5A02G087000.1">
    <property type="protein sequence ID" value="TraesCS5A02G087000.1.cds1"/>
    <property type="gene ID" value="TraesCS5A02G087000"/>
</dbReference>
<dbReference type="Gramene" id="TraesCAD_scaffold_084006_01G000100.1">
    <property type="protein sequence ID" value="TraesCAD_scaffold_084006_01G000100.1"/>
    <property type="gene ID" value="TraesCAD_scaffold_084006_01G000100"/>
</dbReference>
<dbReference type="Gramene" id="TraesCS5A03G0219000.1">
    <property type="protein sequence ID" value="TraesCS5A03G0219000.1.CDS1"/>
    <property type="gene ID" value="TraesCS5A03G0219000"/>
</dbReference>
<gene>
    <name evidence="3" type="primary">LOC123106684</name>
</gene>
<accession>A0A3B6KDY4</accession>
<evidence type="ECO:0000259" key="2">
    <source>
        <dbReference type="Pfam" id="PF25821"/>
    </source>
</evidence>
<proteinExistence type="predicted"/>
<organism evidence="3">
    <name type="scientific">Triticum aestivum</name>
    <name type="common">Wheat</name>
    <dbReference type="NCBI Taxonomy" id="4565"/>
    <lineage>
        <taxon>Eukaryota</taxon>
        <taxon>Viridiplantae</taxon>
        <taxon>Streptophyta</taxon>
        <taxon>Embryophyta</taxon>
        <taxon>Tracheophyta</taxon>
        <taxon>Spermatophyta</taxon>
        <taxon>Magnoliopsida</taxon>
        <taxon>Liliopsida</taxon>
        <taxon>Poales</taxon>
        <taxon>Poaceae</taxon>
        <taxon>BOP clade</taxon>
        <taxon>Pooideae</taxon>
        <taxon>Triticodae</taxon>
        <taxon>Triticeae</taxon>
        <taxon>Triticinae</taxon>
        <taxon>Triticum</taxon>
    </lineage>
</organism>
<dbReference type="Gramene" id="TraesCS5A02G087000.1">
    <property type="protein sequence ID" value="TraesCS5A02G087000.1.cds1"/>
    <property type="gene ID" value="TraesCS5A02G087000"/>
</dbReference>
<dbReference type="Gramene" id="TraesRN5A0100226200.1">
    <property type="protein sequence ID" value="TraesRN5A0100226200.1"/>
    <property type="gene ID" value="TraesRN5A0100226200"/>
</dbReference>
<evidence type="ECO:0000313" key="3">
    <source>
        <dbReference type="EnsemblPlants" id="TraesCS5A02G087000.1.cds1"/>
    </source>
</evidence>